<dbReference type="SMART" id="SM00342">
    <property type="entry name" value="HTH_ARAC"/>
    <property type="match status" value="1"/>
</dbReference>
<evidence type="ECO:0000259" key="7">
    <source>
        <dbReference type="PROSITE" id="PS01124"/>
    </source>
</evidence>
<reference evidence="9 10" key="1">
    <citation type="submission" date="2019-07" db="EMBL/GenBank/DDBJ databases">
        <title>Complete genome of Crassaminicella thermophila SY095.</title>
        <authorList>
            <person name="Li X."/>
        </authorList>
    </citation>
    <scope>NUCLEOTIDE SEQUENCE [LARGE SCALE GENOMIC DNA]</scope>
    <source>
        <strain evidence="9 10">SY095</strain>
    </source>
</reference>
<keyword evidence="3" id="KW-0238">DNA-binding</keyword>
<feature type="domain" description="HTH araC/xylS-type" evidence="7">
    <location>
        <begin position="148"/>
        <end position="246"/>
    </location>
</feature>
<dbReference type="Gene3D" id="3.40.50.2300">
    <property type="match status" value="1"/>
</dbReference>
<evidence type="ECO:0000313" key="10">
    <source>
        <dbReference type="Proteomes" id="UP000324646"/>
    </source>
</evidence>
<feature type="domain" description="Response regulatory" evidence="8">
    <location>
        <begin position="3"/>
        <end position="120"/>
    </location>
</feature>
<evidence type="ECO:0000256" key="5">
    <source>
        <dbReference type="ARBA" id="ARBA00024867"/>
    </source>
</evidence>
<evidence type="ECO:0000256" key="6">
    <source>
        <dbReference type="PROSITE-ProRule" id="PRU00169"/>
    </source>
</evidence>
<keyword evidence="6" id="KW-0597">Phosphoprotein</keyword>
<dbReference type="KEGG" id="crs:FQB35_03305"/>
<dbReference type="InterPro" id="IPR001789">
    <property type="entry name" value="Sig_transdc_resp-reg_receiver"/>
</dbReference>
<gene>
    <name evidence="9" type="ORF">FQB35_03305</name>
</gene>
<evidence type="ECO:0000259" key="8">
    <source>
        <dbReference type="PROSITE" id="PS50110"/>
    </source>
</evidence>
<dbReference type="SUPFAM" id="SSF52172">
    <property type="entry name" value="CheY-like"/>
    <property type="match status" value="1"/>
</dbReference>
<evidence type="ECO:0000256" key="3">
    <source>
        <dbReference type="ARBA" id="ARBA00023125"/>
    </source>
</evidence>
<dbReference type="PANTHER" id="PTHR43280">
    <property type="entry name" value="ARAC-FAMILY TRANSCRIPTIONAL REGULATOR"/>
    <property type="match status" value="1"/>
</dbReference>
<proteinExistence type="predicted"/>
<dbReference type="GO" id="GO:0043565">
    <property type="term" value="F:sequence-specific DNA binding"/>
    <property type="evidence" value="ECO:0007669"/>
    <property type="project" value="InterPro"/>
</dbReference>
<dbReference type="InterPro" id="IPR009057">
    <property type="entry name" value="Homeodomain-like_sf"/>
</dbReference>
<feature type="modified residue" description="4-aspartylphosphate" evidence="6">
    <location>
        <position position="55"/>
    </location>
</feature>
<dbReference type="Pfam" id="PF00072">
    <property type="entry name" value="Response_reg"/>
    <property type="match status" value="1"/>
</dbReference>
<dbReference type="InterPro" id="IPR011006">
    <property type="entry name" value="CheY-like_superfamily"/>
</dbReference>
<organism evidence="9 10">
    <name type="scientific">Crassaminicella thermophila</name>
    <dbReference type="NCBI Taxonomy" id="2599308"/>
    <lineage>
        <taxon>Bacteria</taxon>
        <taxon>Bacillati</taxon>
        <taxon>Bacillota</taxon>
        <taxon>Clostridia</taxon>
        <taxon>Eubacteriales</taxon>
        <taxon>Clostridiaceae</taxon>
        <taxon>Crassaminicella</taxon>
    </lineage>
</organism>
<protein>
    <recommendedName>
        <fullName evidence="1">Stage 0 sporulation protein A homolog</fullName>
    </recommendedName>
</protein>
<evidence type="ECO:0000313" key="9">
    <source>
        <dbReference type="EMBL" id="QEK11479.1"/>
    </source>
</evidence>
<dbReference type="OrthoDB" id="324626at2"/>
<dbReference type="RefSeq" id="WP_148808634.1">
    <property type="nucleotide sequence ID" value="NZ_CP042243.1"/>
</dbReference>
<accession>A0A5C0SET0</accession>
<evidence type="ECO:0000256" key="1">
    <source>
        <dbReference type="ARBA" id="ARBA00018672"/>
    </source>
</evidence>
<dbReference type="SMART" id="SM00448">
    <property type="entry name" value="REC"/>
    <property type="match status" value="1"/>
</dbReference>
<dbReference type="Proteomes" id="UP000324646">
    <property type="component" value="Chromosome"/>
</dbReference>
<keyword evidence="10" id="KW-1185">Reference proteome</keyword>
<keyword evidence="2" id="KW-0805">Transcription regulation</keyword>
<dbReference type="GO" id="GO:0003700">
    <property type="term" value="F:DNA-binding transcription factor activity"/>
    <property type="evidence" value="ECO:0007669"/>
    <property type="project" value="InterPro"/>
</dbReference>
<dbReference type="PANTHER" id="PTHR43280:SF34">
    <property type="entry name" value="ARAC-FAMILY TRANSCRIPTIONAL REGULATOR"/>
    <property type="match status" value="1"/>
</dbReference>
<comment type="function">
    <text evidence="5">May play the central regulatory role in sporulation. It may be an element of the effector pathway responsible for the activation of sporulation genes in response to nutritional stress. Spo0A may act in concert with spo0H (a sigma factor) to control the expression of some genes that are critical to the sporulation process.</text>
</comment>
<dbReference type="PROSITE" id="PS01124">
    <property type="entry name" value="HTH_ARAC_FAMILY_2"/>
    <property type="match status" value="1"/>
</dbReference>
<dbReference type="PROSITE" id="PS50110">
    <property type="entry name" value="RESPONSE_REGULATORY"/>
    <property type="match status" value="1"/>
</dbReference>
<dbReference type="SUPFAM" id="SSF46689">
    <property type="entry name" value="Homeodomain-like"/>
    <property type="match status" value="2"/>
</dbReference>
<sequence length="254" mass="29670">MSMVLIVEDEILEQDFLKSVVLQELTKKDTLLTCQSGVEAIKLAKQYQPNIIIMDIMIPELDGLSAIEEIRKFLPNTSIIILSAWSDFQYAQKAINLQVLEYLLKPIKPAVFKQVFCKTLASITQSPVVEKTANQKTIEPRCRQYFIEESIKYINEHFTEKLTLQMVSSKIFMNPKYFSRIFKKEMGVSFSEYIMNLRIKHACKLLEKTNYPAYRIAIECGFSDASYFNRVFYSHMNMTPKSYRKYIHTSNFKN</sequence>
<dbReference type="Gene3D" id="1.10.10.60">
    <property type="entry name" value="Homeodomain-like"/>
    <property type="match status" value="2"/>
</dbReference>
<dbReference type="AlphaFoldDB" id="A0A5C0SET0"/>
<dbReference type="GO" id="GO:0000160">
    <property type="term" value="P:phosphorelay signal transduction system"/>
    <property type="evidence" value="ECO:0007669"/>
    <property type="project" value="InterPro"/>
</dbReference>
<dbReference type="Pfam" id="PF12833">
    <property type="entry name" value="HTH_18"/>
    <property type="match status" value="1"/>
</dbReference>
<dbReference type="InterPro" id="IPR018060">
    <property type="entry name" value="HTH_AraC"/>
</dbReference>
<dbReference type="EMBL" id="CP042243">
    <property type="protein sequence ID" value="QEK11479.1"/>
    <property type="molecule type" value="Genomic_DNA"/>
</dbReference>
<evidence type="ECO:0000256" key="2">
    <source>
        <dbReference type="ARBA" id="ARBA00023015"/>
    </source>
</evidence>
<name>A0A5C0SET0_CRATE</name>
<evidence type="ECO:0000256" key="4">
    <source>
        <dbReference type="ARBA" id="ARBA00023163"/>
    </source>
</evidence>
<keyword evidence="4" id="KW-0804">Transcription</keyword>
<dbReference type="CDD" id="cd17536">
    <property type="entry name" value="REC_YesN-like"/>
    <property type="match status" value="1"/>
</dbReference>